<evidence type="ECO:0000313" key="6">
    <source>
        <dbReference type="EMBL" id="PQB05707.1"/>
    </source>
</evidence>
<reference evidence="6 7" key="1">
    <citation type="submission" date="2016-11" db="EMBL/GenBank/DDBJ databases">
        <title>Trade-off between light-utilization and light-protection in marine flavobacteria.</title>
        <authorList>
            <person name="Kumagai Y."/>
        </authorList>
    </citation>
    <scope>NUCLEOTIDE SEQUENCE [LARGE SCALE GENOMIC DNA]</scope>
    <source>
        <strain evidence="6 7">NBRC 107741</strain>
    </source>
</reference>
<dbReference type="Proteomes" id="UP000239800">
    <property type="component" value="Unassembled WGS sequence"/>
</dbReference>
<dbReference type="PANTHER" id="PTHR33798">
    <property type="entry name" value="FLAVOPROTEIN OXYGENASE"/>
    <property type="match status" value="1"/>
</dbReference>
<dbReference type="GO" id="GO:0010181">
    <property type="term" value="F:FMN binding"/>
    <property type="evidence" value="ECO:0007669"/>
    <property type="project" value="InterPro"/>
</dbReference>
<keyword evidence="3" id="KW-0288">FMN</keyword>
<dbReference type="Gene3D" id="2.30.110.10">
    <property type="entry name" value="Electron Transport, Fmn-binding Protein, Chain A"/>
    <property type="match status" value="1"/>
</dbReference>
<feature type="domain" description="Flavin reductase like" evidence="5">
    <location>
        <begin position="27"/>
        <end position="165"/>
    </location>
</feature>
<evidence type="ECO:0000313" key="7">
    <source>
        <dbReference type="Proteomes" id="UP000239800"/>
    </source>
</evidence>
<keyword evidence="7" id="KW-1185">Reference proteome</keyword>
<protein>
    <recommendedName>
        <fullName evidence="5">Flavin reductase like domain-containing protein</fullName>
    </recommendedName>
</protein>
<dbReference type="GO" id="GO:0016646">
    <property type="term" value="F:oxidoreductase activity, acting on the CH-NH group of donors, NAD or NADP as acceptor"/>
    <property type="evidence" value="ECO:0007669"/>
    <property type="project" value="UniProtKB-ARBA"/>
</dbReference>
<dbReference type="AlphaFoldDB" id="A0A2S7KSW6"/>
<evidence type="ECO:0000256" key="1">
    <source>
        <dbReference type="ARBA" id="ARBA00001917"/>
    </source>
</evidence>
<dbReference type="PANTHER" id="PTHR33798:SF5">
    <property type="entry name" value="FLAVIN REDUCTASE LIKE DOMAIN-CONTAINING PROTEIN"/>
    <property type="match status" value="1"/>
</dbReference>
<evidence type="ECO:0000256" key="2">
    <source>
        <dbReference type="ARBA" id="ARBA00022630"/>
    </source>
</evidence>
<dbReference type="Pfam" id="PF01613">
    <property type="entry name" value="Flavin_Reduct"/>
    <property type="match status" value="1"/>
</dbReference>
<evidence type="ECO:0000256" key="3">
    <source>
        <dbReference type="ARBA" id="ARBA00022643"/>
    </source>
</evidence>
<dbReference type="InterPro" id="IPR002563">
    <property type="entry name" value="Flavin_Rdtase-like_dom"/>
</dbReference>
<proteinExistence type="inferred from homology"/>
<name>A0A2S7KSW6_9FLAO</name>
<comment type="similarity">
    <text evidence="4">Belongs to the flavoredoxin family.</text>
</comment>
<dbReference type="EMBL" id="MQUB01000001">
    <property type="protein sequence ID" value="PQB05707.1"/>
    <property type="molecule type" value="Genomic_DNA"/>
</dbReference>
<comment type="caution">
    <text evidence="6">The sequence shown here is derived from an EMBL/GenBank/DDBJ whole genome shotgun (WGS) entry which is preliminary data.</text>
</comment>
<organism evidence="6 7">
    <name type="scientific">Aureitalea marina</name>
    <dbReference type="NCBI Taxonomy" id="930804"/>
    <lineage>
        <taxon>Bacteria</taxon>
        <taxon>Pseudomonadati</taxon>
        <taxon>Bacteroidota</taxon>
        <taxon>Flavobacteriia</taxon>
        <taxon>Flavobacteriales</taxon>
        <taxon>Flavobacteriaceae</taxon>
        <taxon>Aureitalea</taxon>
    </lineage>
</organism>
<evidence type="ECO:0000256" key="4">
    <source>
        <dbReference type="ARBA" id="ARBA00038054"/>
    </source>
</evidence>
<dbReference type="OrthoDB" id="5293996at2"/>
<dbReference type="RefSeq" id="WP_104813653.1">
    <property type="nucleotide sequence ID" value="NZ_MQUB01000001.1"/>
</dbReference>
<gene>
    <name evidence="6" type="ORF">BST85_12960</name>
</gene>
<dbReference type="InterPro" id="IPR012349">
    <property type="entry name" value="Split_barrel_FMN-bd"/>
</dbReference>
<keyword evidence="2" id="KW-0285">Flavoprotein</keyword>
<accession>A0A2S7KSW6</accession>
<evidence type="ECO:0000259" key="5">
    <source>
        <dbReference type="Pfam" id="PF01613"/>
    </source>
</evidence>
<sequence>MPLYNEQDFLELEKYFRINLINTASGIRSPFLIGTCNEQGKTNLAIFNSVVHIGANPPCLGFIMRPHTVERHTYQNIKETGVFTLNLVHTGIIESAHHTSASYDREESEFDRCAFNPQYWDQFSAPFVQECRLKMAMALQEEHLIEFNKTILLIGRIIKLELPDGSVLEDGSIDHQALGTAGVSGLYSYYKNSAIKQLEFARPKHL</sequence>
<dbReference type="SUPFAM" id="SSF50475">
    <property type="entry name" value="FMN-binding split barrel"/>
    <property type="match status" value="1"/>
</dbReference>
<comment type="cofactor">
    <cofactor evidence="1">
        <name>FMN</name>
        <dbReference type="ChEBI" id="CHEBI:58210"/>
    </cofactor>
</comment>